<dbReference type="OrthoDB" id="371245at2759"/>
<dbReference type="Proteomes" id="UP001152795">
    <property type="component" value="Unassembled WGS sequence"/>
</dbReference>
<comment type="similarity">
    <text evidence="6">Belongs to the WD repeat TRM82 family.</text>
</comment>
<dbReference type="InterPro" id="IPR036322">
    <property type="entry name" value="WD40_repeat_dom_sf"/>
</dbReference>
<dbReference type="SMART" id="SM00320">
    <property type="entry name" value="WD40"/>
    <property type="match status" value="2"/>
</dbReference>
<protein>
    <recommendedName>
        <fullName evidence="6">tRNA (guanine-N(7)-)-methyltransferase non-catalytic subunit</fullName>
    </recommendedName>
    <alternativeName>
        <fullName evidence="6">WD repeat-containing protein 4 homolog</fullName>
    </alternativeName>
</protein>
<keyword evidence="3 6" id="KW-0819">tRNA processing</keyword>
<evidence type="ECO:0000256" key="1">
    <source>
        <dbReference type="ARBA" id="ARBA00004123"/>
    </source>
</evidence>
<reference evidence="7" key="1">
    <citation type="submission" date="2020-04" db="EMBL/GenBank/DDBJ databases">
        <authorList>
            <person name="Alioto T."/>
            <person name="Alioto T."/>
            <person name="Gomez Garrido J."/>
        </authorList>
    </citation>
    <scope>NUCLEOTIDE SEQUENCE</scope>
    <source>
        <strain evidence="7">A484AB</strain>
    </source>
</reference>
<dbReference type="GO" id="GO:0005634">
    <property type="term" value="C:nucleus"/>
    <property type="evidence" value="ECO:0007669"/>
    <property type="project" value="UniProtKB-SubCell"/>
</dbReference>
<dbReference type="EMBL" id="CACRXK020004254">
    <property type="protein sequence ID" value="CAB4002091.1"/>
    <property type="molecule type" value="Genomic_DNA"/>
</dbReference>
<dbReference type="SUPFAM" id="SSF50978">
    <property type="entry name" value="WD40 repeat-like"/>
    <property type="match status" value="1"/>
</dbReference>
<comment type="caution">
    <text evidence="7">The sequence shown here is derived from an EMBL/GenBank/DDBJ whole genome shotgun (WGS) entry which is preliminary data.</text>
</comment>
<dbReference type="PROSITE" id="PS50082">
    <property type="entry name" value="WD_REPEATS_2"/>
    <property type="match status" value="1"/>
</dbReference>
<gene>
    <name evidence="7" type="ORF">PACLA_8A086302</name>
</gene>
<evidence type="ECO:0000256" key="5">
    <source>
        <dbReference type="ARBA" id="ARBA00023242"/>
    </source>
</evidence>
<name>A0A6S7I640_PARCT</name>
<dbReference type="InterPro" id="IPR015943">
    <property type="entry name" value="WD40/YVTN_repeat-like_dom_sf"/>
</dbReference>
<dbReference type="PANTHER" id="PTHR16288">
    <property type="entry name" value="WD40 REPEAT PROTEIN 4"/>
    <property type="match status" value="1"/>
</dbReference>
<keyword evidence="4 6" id="KW-0677">Repeat</keyword>
<dbReference type="PANTHER" id="PTHR16288:SF0">
    <property type="entry name" value="TRNA (GUANINE-N(7)-)-METHYLTRANSFERASE NON-CATALYTIC SUBUNIT WDR4"/>
    <property type="match status" value="1"/>
</dbReference>
<organism evidence="7 8">
    <name type="scientific">Paramuricea clavata</name>
    <name type="common">Red gorgonian</name>
    <name type="synonym">Violescent sea-whip</name>
    <dbReference type="NCBI Taxonomy" id="317549"/>
    <lineage>
        <taxon>Eukaryota</taxon>
        <taxon>Metazoa</taxon>
        <taxon>Cnidaria</taxon>
        <taxon>Anthozoa</taxon>
        <taxon>Octocorallia</taxon>
        <taxon>Malacalcyonacea</taxon>
        <taxon>Plexauridae</taxon>
        <taxon>Paramuricea</taxon>
    </lineage>
</organism>
<keyword evidence="8" id="KW-1185">Reference proteome</keyword>
<dbReference type="GO" id="GO:0043527">
    <property type="term" value="C:tRNA methyltransferase complex"/>
    <property type="evidence" value="ECO:0007669"/>
    <property type="project" value="TreeGrafter"/>
</dbReference>
<comment type="pathway">
    <text evidence="6">tRNA modification; N(7)-methylguanine-tRNA biosynthesis.</text>
</comment>
<evidence type="ECO:0000256" key="3">
    <source>
        <dbReference type="ARBA" id="ARBA00022694"/>
    </source>
</evidence>
<comment type="subcellular location">
    <subcellularLocation>
        <location evidence="1 6">Nucleus</location>
    </subcellularLocation>
</comment>
<dbReference type="HAMAP" id="MF_03056">
    <property type="entry name" value="TRM82"/>
    <property type="match status" value="1"/>
</dbReference>
<evidence type="ECO:0000256" key="6">
    <source>
        <dbReference type="HAMAP-Rule" id="MF_03056"/>
    </source>
</evidence>
<accession>A0A6S7I640</accession>
<evidence type="ECO:0000256" key="4">
    <source>
        <dbReference type="ARBA" id="ARBA00022737"/>
    </source>
</evidence>
<dbReference type="Pfam" id="PF00400">
    <property type="entry name" value="WD40"/>
    <property type="match status" value="2"/>
</dbReference>
<comment type="function">
    <text evidence="6">Required for the formation of N(7)-methylguanine at position 46 (m7G46) in tRNA. In the complex, it is required to stabilize and induce conformational changes of the catalytic subunit.</text>
</comment>
<dbReference type="GO" id="GO:0106004">
    <property type="term" value="P:tRNA (guanine-N7)-methylation"/>
    <property type="evidence" value="ECO:0007669"/>
    <property type="project" value="UniProtKB-UniRule"/>
</dbReference>
<evidence type="ECO:0000313" key="7">
    <source>
        <dbReference type="EMBL" id="CAB4002091.1"/>
    </source>
</evidence>
<dbReference type="UniPathway" id="UPA00989"/>
<comment type="subunit">
    <text evidence="6">Forms a heterodimer with the catalytic subunit.</text>
</comment>
<dbReference type="InterPro" id="IPR028884">
    <property type="entry name" value="Trm82"/>
</dbReference>
<dbReference type="Gene3D" id="2.130.10.10">
    <property type="entry name" value="YVTN repeat-like/Quinoprotein amine dehydrogenase"/>
    <property type="match status" value="1"/>
</dbReference>
<evidence type="ECO:0000313" key="8">
    <source>
        <dbReference type="Proteomes" id="UP001152795"/>
    </source>
</evidence>
<proteinExistence type="inferred from homology"/>
<keyword evidence="2 6" id="KW-0853">WD repeat</keyword>
<dbReference type="InterPro" id="IPR001680">
    <property type="entry name" value="WD40_rpt"/>
</dbReference>
<dbReference type="GO" id="GO:0005829">
    <property type="term" value="C:cytosol"/>
    <property type="evidence" value="ECO:0007669"/>
    <property type="project" value="TreeGrafter"/>
</dbReference>
<dbReference type="Pfam" id="PF10282">
    <property type="entry name" value="Lactonase"/>
    <property type="match status" value="1"/>
</dbReference>
<dbReference type="AlphaFoldDB" id="A0A6S7I640"/>
<keyword evidence="5 6" id="KW-0539">Nucleus</keyword>
<dbReference type="InterPro" id="IPR019405">
    <property type="entry name" value="Lactonase_7-beta_prop"/>
</dbReference>
<evidence type="ECO:0000256" key="2">
    <source>
        <dbReference type="ARBA" id="ARBA00022574"/>
    </source>
</evidence>
<sequence length="391" mass="44072">MVVIKCSNNGFFAVICEKILRVYDLRNSSLVHKFSLATEESTTDTAESKDEENQLLNTTFTYGCIFSNSGKLLAAFADGKDLVVLRTEDWKQIGKRKVAKRPTAVLFTNKEDCVVISDKAGDVYSYKIAEENGLSNESLLLGHVSIILDMAISRDDRYILTADRDEKIRVSCFPNSYNIKSFCLGHTEYVWKIVIPEKLPQISVTASGDGTLRFWDYKLGKTIHMETFTNVQSDKSSNVVSCLTCSRTENIVFVGLEGSLSLYAFKINEKTTVEQISIVDLTLDGPPCCLAVDYSNRLWVVQSYKEQPLVVFEMSAEGGIYEFKRQSMSSLLTAEDVDLIYEGTKNRPCLLNLKKSKADPGSLDYFDRKRDRIEAKRKKDGTELESKKIKT</sequence>